<dbReference type="Proteomes" id="UP000712007">
    <property type="component" value="Unassembled WGS sequence"/>
</dbReference>
<dbReference type="AlphaFoldDB" id="A0A940DKL4"/>
<dbReference type="EMBL" id="JADIMV010000132">
    <property type="protein sequence ID" value="MBO8440508.1"/>
    <property type="molecule type" value="Genomic_DNA"/>
</dbReference>
<comment type="caution">
    <text evidence="1">The sequence shown here is derived from an EMBL/GenBank/DDBJ whole genome shotgun (WGS) entry which is preliminary data.</text>
</comment>
<accession>A0A940DKL4</accession>
<evidence type="ECO:0000313" key="2">
    <source>
        <dbReference type="Proteomes" id="UP000712007"/>
    </source>
</evidence>
<protein>
    <submittedName>
        <fullName evidence="1">Uncharacterized protein</fullName>
    </submittedName>
</protein>
<sequence>MMKTLLITLLVTLVLLLVGVAAMGLRAIFVKGGKFPDIHIGSNREMRKRGITCASTQDREARKKK</sequence>
<reference evidence="1" key="2">
    <citation type="journal article" date="2021" name="PeerJ">
        <title>Extensive microbial diversity within the chicken gut microbiome revealed by metagenomics and culture.</title>
        <authorList>
            <person name="Gilroy R."/>
            <person name="Ravi A."/>
            <person name="Getino M."/>
            <person name="Pursley I."/>
            <person name="Horton D.L."/>
            <person name="Alikhan N.F."/>
            <person name="Baker D."/>
            <person name="Gharbi K."/>
            <person name="Hall N."/>
            <person name="Watson M."/>
            <person name="Adriaenssens E.M."/>
            <person name="Foster-Nyarko E."/>
            <person name="Jarju S."/>
            <person name="Secka A."/>
            <person name="Antonio M."/>
            <person name="Oren A."/>
            <person name="Chaudhuri R.R."/>
            <person name="La Ragione R."/>
            <person name="Hildebrand F."/>
            <person name="Pallen M.J."/>
        </authorList>
    </citation>
    <scope>NUCLEOTIDE SEQUENCE</scope>
    <source>
        <strain evidence="1">3924</strain>
    </source>
</reference>
<evidence type="ECO:0000313" key="1">
    <source>
        <dbReference type="EMBL" id="MBO8440508.1"/>
    </source>
</evidence>
<name>A0A940DKL4_9BACT</name>
<gene>
    <name evidence="1" type="ORF">IAC51_07645</name>
</gene>
<proteinExistence type="predicted"/>
<organism evidence="1 2">
    <name type="scientific">Candidatus Aphodosoma intestinipullorum</name>
    <dbReference type="NCBI Taxonomy" id="2840674"/>
    <lineage>
        <taxon>Bacteria</taxon>
        <taxon>Pseudomonadati</taxon>
        <taxon>Bacteroidota</taxon>
        <taxon>Bacteroidia</taxon>
        <taxon>Bacteroidales</taxon>
        <taxon>Candidatus Aphodosoma</taxon>
    </lineage>
</organism>
<reference evidence="1" key="1">
    <citation type="submission" date="2020-10" db="EMBL/GenBank/DDBJ databases">
        <authorList>
            <person name="Gilroy R."/>
        </authorList>
    </citation>
    <scope>NUCLEOTIDE SEQUENCE</scope>
    <source>
        <strain evidence="1">3924</strain>
    </source>
</reference>